<evidence type="ECO:0000256" key="7">
    <source>
        <dbReference type="ARBA" id="ARBA00022927"/>
    </source>
</evidence>
<protein>
    <submittedName>
        <fullName evidence="12">M56 family metallopeptidase</fullName>
    </submittedName>
</protein>
<comment type="similarity">
    <text evidence="2">Belongs to the TonB family.</text>
</comment>
<dbReference type="EMBL" id="CP106735">
    <property type="protein sequence ID" value="UXX77683.1"/>
    <property type="molecule type" value="Genomic_DNA"/>
</dbReference>
<evidence type="ECO:0000256" key="5">
    <source>
        <dbReference type="ARBA" id="ARBA00022519"/>
    </source>
</evidence>
<dbReference type="NCBIfam" id="TIGR01352">
    <property type="entry name" value="tonB_Cterm"/>
    <property type="match status" value="1"/>
</dbReference>
<name>A0ABY6CXV8_9BACT</name>
<keyword evidence="3" id="KW-0813">Transport</keyword>
<comment type="subcellular location">
    <subcellularLocation>
        <location evidence="1">Cell inner membrane</location>
        <topology evidence="1">Single-pass membrane protein</topology>
        <orientation evidence="1">Periplasmic side</orientation>
    </subcellularLocation>
</comment>
<proteinExistence type="inferred from homology"/>
<dbReference type="Proteomes" id="UP001062165">
    <property type="component" value="Chromosome"/>
</dbReference>
<dbReference type="Pfam" id="PF03544">
    <property type="entry name" value="TonB_C"/>
    <property type="match status" value="1"/>
</dbReference>
<dbReference type="SUPFAM" id="SSF74653">
    <property type="entry name" value="TolA/TonB C-terminal domain"/>
    <property type="match status" value="1"/>
</dbReference>
<gene>
    <name evidence="12" type="ORF">N7E81_09915</name>
</gene>
<dbReference type="PANTHER" id="PTHR33446">
    <property type="entry name" value="PROTEIN TONB-RELATED"/>
    <property type="match status" value="1"/>
</dbReference>
<sequence>MNNVFNYFLESGLCLAVLSLFFLLALRQEKAFSFNRFYLLASVVFSLIVPLLHLSINSIPSPLAVGTITLDALEISNTESTTGAFSSVELLSTIYILIATGLLIRVVSKAMGLWVMSRTAELYGDYRLCTLPNSREAYTFVNTIFIGDDLQTREKELILSHEKVHAGEMHSIDILFLEIISALLWINPILYFIKKMARVNHEYLADAQAVHAHDKDHYIQILAVHTLKIHGFELAHSFYNSSILNRIKMINQQNKQTMKIKQILPFTLGLALVLVFGCEDINQELSDQSDIEAAQTISTYADEIFDKVEDLPMPRGGMPSFYEWVGQNMKYPVQAKEAGVEGRVFVQFVVDESGKLTDPTVLKGIGAGCDEEVIRIIKEATNWAPGKIEGNSVKVKMILPITFKLS</sequence>
<feature type="domain" description="TonB C-terminal" evidence="11">
    <location>
        <begin position="316"/>
        <end position="406"/>
    </location>
</feature>
<feature type="transmembrane region" description="Helical" evidence="10">
    <location>
        <begin position="174"/>
        <end position="193"/>
    </location>
</feature>
<dbReference type="PROSITE" id="PS52015">
    <property type="entry name" value="TONB_CTD"/>
    <property type="match status" value="1"/>
</dbReference>
<organism evidence="12 13">
    <name type="scientific">Reichenbachiella carrageenanivorans</name>
    <dbReference type="NCBI Taxonomy" id="2979869"/>
    <lineage>
        <taxon>Bacteria</taxon>
        <taxon>Pseudomonadati</taxon>
        <taxon>Bacteroidota</taxon>
        <taxon>Cytophagia</taxon>
        <taxon>Cytophagales</taxon>
        <taxon>Reichenbachiellaceae</taxon>
        <taxon>Reichenbachiella</taxon>
    </lineage>
</organism>
<keyword evidence="9 10" id="KW-0472">Membrane</keyword>
<keyword evidence="4" id="KW-1003">Cell membrane</keyword>
<evidence type="ECO:0000256" key="10">
    <source>
        <dbReference type="SAM" id="Phobius"/>
    </source>
</evidence>
<feature type="transmembrane region" description="Helical" evidence="10">
    <location>
        <begin position="6"/>
        <end position="25"/>
    </location>
</feature>
<dbReference type="InterPro" id="IPR008756">
    <property type="entry name" value="Peptidase_M56"/>
</dbReference>
<dbReference type="InterPro" id="IPR037682">
    <property type="entry name" value="TonB_C"/>
</dbReference>
<evidence type="ECO:0000256" key="4">
    <source>
        <dbReference type="ARBA" id="ARBA00022475"/>
    </source>
</evidence>
<dbReference type="RefSeq" id="WP_263049430.1">
    <property type="nucleotide sequence ID" value="NZ_CP106735.1"/>
</dbReference>
<evidence type="ECO:0000256" key="6">
    <source>
        <dbReference type="ARBA" id="ARBA00022692"/>
    </source>
</evidence>
<evidence type="ECO:0000259" key="11">
    <source>
        <dbReference type="PROSITE" id="PS52015"/>
    </source>
</evidence>
<keyword evidence="13" id="KW-1185">Reference proteome</keyword>
<evidence type="ECO:0000256" key="2">
    <source>
        <dbReference type="ARBA" id="ARBA00006555"/>
    </source>
</evidence>
<keyword evidence="8 10" id="KW-1133">Transmembrane helix</keyword>
<evidence type="ECO:0000256" key="1">
    <source>
        <dbReference type="ARBA" id="ARBA00004383"/>
    </source>
</evidence>
<evidence type="ECO:0000313" key="12">
    <source>
        <dbReference type="EMBL" id="UXX77683.1"/>
    </source>
</evidence>
<feature type="transmembrane region" description="Helical" evidence="10">
    <location>
        <begin position="37"/>
        <end position="56"/>
    </location>
</feature>
<accession>A0ABY6CXV8</accession>
<evidence type="ECO:0000256" key="9">
    <source>
        <dbReference type="ARBA" id="ARBA00023136"/>
    </source>
</evidence>
<dbReference type="Pfam" id="PF05569">
    <property type="entry name" value="Peptidase_M56"/>
    <property type="match status" value="1"/>
</dbReference>
<keyword evidence="6 10" id="KW-0812">Transmembrane</keyword>
<evidence type="ECO:0000256" key="8">
    <source>
        <dbReference type="ARBA" id="ARBA00022989"/>
    </source>
</evidence>
<dbReference type="PANTHER" id="PTHR33446:SF2">
    <property type="entry name" value="PROTEIN TONB"/>
    <property type="match status" value="1"/>
</dbReference>
<dbReference type="InterPro" id="IPR006260">
    <property type="entry name" value="TonB/TolA_C"/>
</dbReference>
<dbReference type="Gene3D" id="3.30.1150.10">
    <property type="match status" value="1"/>
</dbReference>
<evidence type="ECO:0000256" key="3">
    <source>
        <dbReference type="ARBA" id="ARBA00022448"/>
    </source>
</evidence>
<evidence type="ECO:0000313" key="13">
    <source>
        <dbReference type="Proteomes" id="UP001062165"/>
    </source>
</evidence>
<reference evidence="12" key="1">
    <citation type="submission" date="2022-10" db="EMBL/GenBank/DDBJ databases">
        <title>Comparative genomics and taxonomic characterization of three novel marine species of genus Reichenbachiella exhibiting antioxidant and polysaccharide degradation activities.</title>
        <authorList>
            <person name="Muhammad N."/>
            <person name="Lee Y.-J."/>
            <person name="Ko J."/>
            <person name="Kim S.-G."/>
        </authorList>
    </citation>
    <scope>NUCLEOTIDE SEQUENCE</scope>
    <source>
        <strain evidence="12">Wsw4-B4</strain>
    </source>
</reference>
<feature type="transmembrane region" description="Helical" evidence="10">
    <location>
        <begin position="90"/>
        <end position="108"/>
    </location>
</feature>
<dbReference type="InterPro" id="IPR051045">
    <property type="entry name" value="TonB-dependent_transducer"/>
</dbReference>
<keyword evidence="7" id="KW-0653">Protein transport</keyword>
<keyword evidence="5" id="KW-0997">Cell inner membrane</keyword>